<dbReference type="SMART" id="SM00346">
    <property type="entry name" value="HTH_ICLR"/>
    <property type="match status" value="1"/>
</dbReference>
<dbReference type="OrthoDB" id="9791752at2"/>
<keyword evidence="7" id="KW-1185">Reference proteome</keyword>
<accession>A0A2W7MKC6</accession>
<proteinExistence type="predicted"/>
<dbReference type="PROSITE" id="PS51077">
    <property type="entry name" value="HTH_ICLR"/>
    <property type="match status" value="1"/>
</dbReference>
<gene>
    <name evidence="6" type="ORF">C7437_101571</name>
</gene>
<dbReference type="InterPro" id="IPR050707">
    <property type="entry name" value="HTH_MetabolicPath_Reg"/>
</dbReference>
<evidence type="ECO:0000313" key="6">
    <source>
        <dbReference type="EMBL" id="PZX07455.1"/>
    </source>
</evidence>
<dbReference type="InterPro" id="IPR005471">
    <property type="entry name" value="Tscrpt_reg_IclR_N"/>
</dbReference>
<reference evidence="6 7" key="1">
    <citation type="submission" date="2018-06" db="EMBL/GenBank/DDBJ databases">
        <title>Genomic Encyclopedia of Type Strains, Phase IV (KMG-IV): sequencing the most valuable type-strain genomes for metagenomic binning, comparative biology and taxonomic classification.</title>
        <authorList>
            <person name="Goeker M."/>
        </authorList>
    </citation>
    <scope>NUCLEOTIDE SEQUENCE [LARGE SCALE GENOMIC DNA]</scope>
    <source>
        <strain evidence="6 7">DSM 5</strain>
    </source>
</reference>
<evidence type="ECO:0000259" key="4">
    <source>
        <dbReference type="PROSITE" id="PS51077"/>
    </source>
</evidence>
<dbReference type="Gene3D" id="3.30.450.40">
    <property type="match status" value="1"/>
</dbReference>
<keyword evidence="2" id="KW-0238">DNA-binding</keyword>
<evidence type="ECO:0000313" key="7">
    <source>
        <dbReference type="Proteomes" id="UP000248646"/>
    </source>
</evidence>
<keyword evidence="3" id="KW-0804">Transcription</keyword>
<dbReference type="InterPro" id="IPR014757">
    <property type="entry name" value="Tscrpt_reg_IclR_C"/>
</dbReference>
<sequence>MSKYEVTTLKKGLQILELLKEHDALTLTEITKQLELSKSTAFRMLVTLEEMGYIQKFNHHFEINHKMFSSHFEKRTAQDWVALKSPYKIAKDLGESFYIGRLDETNLVMTQVLNAPFTEPAREEIGNRSLVHQSALGKVILGNLLPDAQKEVFKKLSLEKATNNTFNDGHLFVHHLDVIKKQGFAFDDEERVVGIRCIAVPLFKNNEVIAAIAIATPVERISRKNIKLLTHKLVEGSVKIAREMEVLS</sequence>
<feature type="domain" description="IclR-ED" evidence="5">
    <location>
        <begin position="64"/>
        <end position="246"/>
    </location>
</feature>
<dbReference type="GO" id="GO:0045892">
    <property type="term" value="P:negative regulation of DNA-templated transcription"/>
    <property type="evidence" value="ECO:0007669"/>
    <property type="project" value="TreeGrafter"/>
</dbReference>
<dbReference type="InterPro" id="IPR036390">
    <property type="entry name" value="WH_DNA-bd_sf"/>
</dbReference>
<dbReference type="SUPFAM" id="SSF46785">
    <property type="entry name" value="Winged helix' DNA-binding domain"/>
    <property type="match status" value="1"/>
</dbReference>
<dbReference type="Proteomes" id="UP000248646">
    <property type="component" value="Unassembled WGS sequence"/>
</dbReference>
<dbReference type="Pfam" id="PF09339">
    <property type="entry name" value="HTH_IclR"/>
    <property type="match status" value="1"/>
</dbReference>
<dbReference type="PANTHER" id="PTHR30136">
    <property type="entry name" value="HELIX-TURN-HELIX TRANSCRIPTIONAL REGULATOR, ICLR FAMILY"/>
    <property type="match status" value="1"/>
</dbReference>
<dbReference type="PROSITE" id="PS51078">
    <property type="entry name" value="ICLR_ED"/>
    <property type="match status" value="1"/>
</dbReference>
<name>A0A2W7MKC6_9BACI</name>
<organism evidence="6 7">
    <name type="scientific">Psychrobacillus insolitus</name>
    <dbReference type="NCBI Taxonomy" id="1461"/>
    <lineage>
        <taxon>Bacteria</taxon>
        <taxon>Bacillati</taxon>
        <taxon>Bacillota</taxon>
        <taxon>Bacilli</taxon>
        <taxon>Bacillales</taxon>
        <taxon>Bacillaceae</taxon>
        <taxon>Psychrobacillus</taxon>
    </lineage>
</organism>
<dbReference type="EMBL" id="QKZI01000001">
    <property type="protein sequence ID" value="PZX07455.1"/>
    <property type="molecule type" value="Genomic_DNA"/>
</dbReference>
<evidence type="ECO:0000256" key="1">
    <source>
        <dbReference type="ARBA" id="ARBA00023015"/>
    </source>
</evidence>
<dbReference type="GO" id="GO:0003700">
    <property type="term" value="F:DNA-binding transcription factor activity"/>
    <property type="evidence" value="ECO:0007669"/>
    <property type="project" value="TreeGrafter"/>
</dbReference>
<keyword evidence="1" id="KW-0805">Transcription regulation</keyword>
<dbReference type="RefSeq" id="WP_111438103.1">
    <property type="nucleotide sequence ID" value="NZ_QKZI01000001.1"/>
</dbReference>
<dbReference type="PANTHER" id="PTHR30136:SF24">
    <property type="entry name" value="HTH-TYPE TRANSCRIPTIONAL REPRESSOR ALLR"/>
    <property type="match status" value="1"/>
</dbReference>
<evidence type="ECO:0000256" key="2">
    <source>
        <dbReference type="ARBA" id="ARBA00023125"/>
    </source>
</evidence>
<protein>
    <submittedName>
        <fullName evidence="6">IclR family transcriptional regulator</fullName>
    </submittedName>
</protein>
<evidence type="ECO:0000256" key="3">
    <source>
        <dbReference type="ARBA" id="ARBA00023163"/>
    </source>
</evidence>
<comment type="caution">
    <text evidence="6">The sequence shown here is derived from an EMBL/GenBank/DDBJ whole genome shotgun (WGS) entry which is preliminary data.</text>
</comment>
<dbReference type="Gene3D" id="1.10.10.10">
    <property type="entry name" value="Winged helix-like DNA-binding domain superfamily/Winged helix DNA-binding domain"/>
    <property type="match status" value="1"/>
</dbReference>
<feature type="domain" description="HTH iclR-type" evidence="4">
    <location>
        <begin position="6"/>
        <end position="65"/>
    </location>
</feature>
<dbReference type="GO" id="GO:0003677">
    <property type="term" value="F:DNA binding"/>
    <property type="evidence" value="ECO:0007669"/>
    <property type="project" value="UniProtKB-KW"/>
</dbReference>
<dbReference type="AlphaFoldDB" id="A0A2W7MKC6"/>
<dbReference type="InterPro" id="IPR036388">
    <property type="entry name" value="WH-like_DNA-bd_sf"/>
</dbReference>
<dbReference type="SUPFAM" id="SSF55781">
    <property type="entry name" value="GAF domain-like"/>
    <property type="match status" value="1"/>
</dbReference>
<dbReference type="Pfam" id="PF01614">
    <property type="entry name" value="IclR_C"/>
    <property type="match status" value="1"/>
</dbReference>
<dbReference type="InterPro" id="IPR029016">
    <property type="entry name" value="GAF-like_dom_sf"/>
</dbReference>
<evidence type="ECO:0000259" key="5">
    <source>
        <dbReference type="PROSITE" id="PS51078"/>
    </source>
</evidence>